<dbReference type="Gene3D" id="1.10.3720.10">
    <property type="entry name" value="MetI-like"/>
    <property type="match status" value="1"/>
</dbReference>
<accession>A0ABS2N5M9</accession>
<keyword evidence="6 10" id="KW-1133">Transmembrane helix</keyword>
<evidence type="ECO:0000256" key="7">
    <source>
        <dbReference type="ARBA" id="ARBA00023136"/>
    </source>
</evidence>
<dbReference type="Proteomes" id="UP001296943">
    <property type="component" value="Unassembled WGS sequence"/>
</dbReference>
<keyword evidence="13" id="KW-1185">Reference proteome</keyword>
<evidence type="ECO:0000256" key="2">
    <source>
        <dbReference type="ARBA" id="ARBA00009306"/>
    </source>
</evidence>
<evidence type="ECO:0000256" key="6">
    <source>
        <dbReference type="ARBA" id="ARBA00022989"/>
    </source>
</evidence>
<evidence type="ECO:0000313" key="13">
    <source>
        <dbReference type="Proteomes" id="UP001296943"/>
    </source>
</evidence>
<dbReference type="Pfam" id="PF00528">
    <property type="entry name" value="BPD_transp_1"/>
    <property type="match status" value="1"/>
</dbReference>
<gene>
    <name evidence="12" type="ORF">JOC48_004023</name>
</gene>
<feature type="transmembrane region" description="Helical" evidence="10">
    <location>
        <begin position="262"/>
        <end position="285"/>
    </location>
</feature>
<reference evidence="12 13" key="1">
    <citation type="submission" date="2021-01" db="EMBL/GenBank/DDBJ databases">
        <title>Genomic Encyclopedia of Type Strains, Phase IV (KMG-IV): sequencing the most valuable type-strain genomes for metagenomic binning, comparative biology and taxonomic classification.</title>
        <authorList>
            <person name="Goeker M."/>
        </authorList>
    </citation>
    <scope>NUCLEOTIDE SEQUENCE [LARGE SCALE GENOMIC DNA]</scope>
    <source>
        <strain evidence="12 13">DSM 23711</strain>
    </source>
</reference>
<evidence type="ECO:0000256" key="1">
    <source>
        <dbReference type="ARBA" id="ARBA00004651"/>
    </source>
</evidence>
<keyword evidence="5 10" id="KW-0812">Transmembrane</keyword>
<dbReference type="InterPro" id="IPR035906">
    <property type="entry name" value="MetI-like_sf"/>
</dbReference>
<evidence type="ECO:0000256" key="3">
    <source>
        <dbReference type="ARBA" id="ARBA00022448"/>
    </source>
</evidence>
<dbReference type="Pfam" id="PF12911">
    <property type="entry name" value="OppC_N"/>
    <property type="match status" value="1"/>
</dbReference>
<comment type="caution">
    <text evidence="12">The sequence shown here is derived from an EMBL/GenBank/DDBJ whole genome shotgun (WGS) entry which is preliminary data.</text>
</comment>
<organism evidence="12 13">
    <name type="scientific">Aquibacillus albus</name>
    <dbReference type="NCBI Taxonomy" id="1168171"/>
    <lineage>
        <taxon>Bacteria</taxon>
        <taxon>Bacillati</taxon>
        <taxon>Bacillota</taxon>
        <taxon>Bacilli</taxon>
        <taxon>Bacillales</taxon>
        <taxon>Bacillaceae</taxon>
        <taxon>Aquibacillus</taxon>
    </lineage>
</organism>
<name>A0ABS2N5M9_9BACI</name>
<comment type="similarity">
    <text evidence="2 10">Belongs to the binding-protein-dependent transport system permease family.</text>
</comment>
<protein>
    <recommendedName>
        <fullName evidence="9">Glutathione transport system permease protein GsiD</fullName>
    </recommendedName>
</protein>
<dbReference type="CDD" id="cd06261">
    <property type="entry name" value="TM_PBP2"/>
    <property type="match status" value="1"/>
</dbReference>
<feature type="transmembrane region" description="Helical" evidence="10">
    <location>
        <begin position="217"/>
        <end position="242"/>
    </location>
</feature>
<dbReference type="InterPro" id="IPR000515">
    <property type="entry name" value="MetI-like"/>
</dbReference>
<dbReference type="PANTHER" id="PTHR43386">
    <property type="entry name" value="OLIGOPEPTIDE TRANSPORT SYSTEM PERMEASE PROTEIN APPC"/>
    <property type="match status" value="1"/>
</dbReference>
<evidence type="ECO:0000256" key="8">
    <source>
        <dbReference type="ARBA" id="ARBA00037215"/>
    </source>
</evidence>
<evidence type="ECO:0000256" key="10">
    <source>
        <dbReference type="RuleBase" id="RU363032"/>
    </source>
</evidence>
<comment type="function">
    <text evidence="8">Part of the ABC transporter complex GsiABCD involved in glutathione import. Probably responsible for the translocation of the substrate across the membrane.</text>
</comment>
<keyword evidence="4" id="KW-1003">Cell membrane</keyword>
<evidence type="ECO:0000259" key="11">
    <source>
        <dbReference type="PROSITE" id="PS50928"/>
    </source>
</evidence>
<keyword evidence="7 10" id="KW-0472">Membrane</keyword>
<evidence type="ECO:0000256" key="4">
    <source>
        <dbReference type="ARBA" id="ARBA00022475"/>
    </source>
</evidence>
<dbReference type="RefSeq" id="WP_204502104.1">
    <property type="nucleotide sequence ID" value="NZ_JAFBDR010000033.1"/>
</dbReference>
<dbReference type="PROSITE" id="PS50928">
    <property type="entry name" value="ABC_TM1"/>
    <property type="match status" value="1"/>
</dbReference>
<comment type="subcellular location">
    <subcellularLocation>
        <location evidence="1 10">Cell membrane</location>
        <topology evidence="1 10">Multi-pass membrane protein</topology>
    </subcellularLocation>
</comment>
<proteinExistence type="inferred from homology"/>
<dbReference type="InterPro" id="IPR050366">
    <property type="entry name" value="BP-dependent_transpt_permease"/>
</dbReference>
<sequence length="296" mass="32431">MEVVKETEQNEITVNRKNSYSPMKELWEKWKRQKTALWASFFIILLILTALLGPYITPYDPYKADYNATLQTPSLIHWAGTDEFGRDIFSRIIVGTRISLTVSFISVGIGALFGTLLGLISGFFGGRLDRFVMRCCDIMFAFPDLILAIAIVAILGPGLSNVVIAISIFSIPSFARLIRGATLEVKELVFVEAARSMGASNGRIIRKHIFPDTISSLIVFFTMRIGTAILAVASLSFLGLGASPDTPDWGVMLSMGRDYLGTSSHVVIMPGIAIFLTVLAFNVVGDGLRDVLDPKV</sequence>
<feature type="transmembrane region" description="Helical" evidence="10">
    <location>
        <begin position="104"/>
        <end position="126"/>
    </location>
</feature>
<dbReference type="EMBL" id="JAFBDR010000033">
    <property type="protein sequence ID" value="MBM7573459.1"/>
    <property type="molecule type" value="Genomic_DNA"/>
</dbReference>
<evidence type="ECO:0000256" key="9">
    <source>
        <dbReference type="ARBA" id="ARBA00041106"/>
    </source>
</evidence>
<feature type="domain" description="ABC transmembrane type-1" evidence="11">
    <location>
        <begin position="96"/>
        <end position="285"/>
    </location>
</feature>
<keyword evidence="3 10" id="KW-0813">Transport</keyword>
<dbReference type="SUPFAM" id="SSF161098">
    <property type="entry name" value="MetI-like"/>
    <property type="match status" value="1"/>
</dbReference>
<feature type="transmembrane region" description="Helical" evidence="10">
    <location>
        <begin position="36"/>
        <end position="56"/>
    </location>
</feature>
<evidence type="ECO:0000313" key="12">
    <source>
        <dbReference type="EMBL" id="MBM7573459.1"/>
    </source>
</evidence>
<evidence type="ECO:0000256" key="5">
    <source>
        <dbReference type="ARBA" id="ARBA00022692"/>
    </source>
</evidence>
<dbReference type="InterPro" id="IPR025966">
    <property type="entry name" value="OppC_N"/>
</dbReference>
<dbReference type="PANTHER" id="PTHR43386:SF3">
    <property type="entry name" value="GLUTATHIONE TRANSPORT SYSTEM PERMEASE PROTEIN GSID"/>
    <property type="match status" value="1"/>
</dbReference>